<dbReference type="Proteomes" id="UP001321749">
    <property type="component" value="Unassembled WGS sequence"/>
</dbReference>
<sequence length="870" mass="99037">MADPRGDGSDYDSSYSDPLAFFRMVNASNPAMPIPKMITASEVRRQARERATKIVQNWKLLREVLDRHESTIQKRWAKKSKAQRLKILLDAWPKMPASHRPDFEAFRKETHEQRVAGTRFKQDYQWPYINQDDMCKPRTLPLLLNSRGRNSPSDFAGADAEVNRFPFVTQAVVPQFLNGHTMMLNGFTEETMGDYGTLISWDDHEDASDWYHTQKQFQPGEGLLVLESQDRLMEFLVSCCRQILHEIPQDSWVGPSFPLQPEPKLKEESELTGFESLAAMAAEAPYRVPAKLNLGKIESLLAAKASAAEDRLWAMREDPVYFLEQLFDVKEHRHEMIKDTRGQIHHFVTMPRYQDTFWSRVLGNLLLEVFLSVEMFAELRRQAHELRVMQLKYADVISPTEDLPSDYLKALVTFHHFLNKVAKGCLSQLKVAGPSAPPFRHLFVRQIPTDLDSNKMQVTSKHQPGQPKAAGNLRWLLNTLWEDDHQLFLMGMRLTVDELERLIDAEPEAKQLISSHVAALIGDLSIVTECMRQLDLYHPWARVFEDASVNFKDQIEEQYTATSSKWGAFLAAVQHKDIEGQAVRLLEPFKKPFPYPIDRRRTKDNVEALRRAESNLDDLWACIDRITYKAAGDLKDTATGHLLAQSRTLRRTPEWAEPEPEPEPKPKTKKQTPREPPGKKPPVDDVVPFGVESLDKPLSALYFDKAHQASKTRKVKTKGTPALGSVNTTNTITTTTSEKTPLETETETPTPPASTSGATRPAAISVDARALKVFRTLFFNPQVTSTPGEIPWTDFLHAMASVGFLAQKLYGSVWQFQPATAAFLDAERAIQFHEPHPKGKIPFRDARRHGRRLERAYGWVGAMFVLKEGK</sequence>
<gene>
    <name evidence="2" type="ORF">QBC42DRAFT_280252</name>
</gene>
<accession>A0AAV9H781</accession>
<protein>
    <submittedName>
        <fullName evidence="2">Uncharacterized protein</fullName>
    </submittedName>
</protein>
<feature type="region of interest" description="Disordered" evidence="1">
    <location>
        <begin position="642"/>
        <end position="686"/>
    </location>
</feature>
<dbReference type="PANTHER" id="PTHR40788">
    <property type="entry name" value="CLR5 DOMAIN-CONTAINING PROTEIN-RELATED"/>
    <property type="match status" value="1"/>
</dbReference>
<dbReference type="PANTHER" id="PTHR40788:SF2">
    <property type="entry name" value="CLR5 DOMAIN-CONTAINING PROTEIN"/>
    <property type="match status" value="1"/>
</dbReference>
<evidence type="ECO:0000313" key="2">
    <source>
        <dbReference type="EMBL" id="KAK4456934.1"/>
    </source>
</evidence>
<evidence type="ECO:0000313" key="3">
    <source>
        <dbReference type="Proteomes" id="UP001321749"/>
    </source>
</evidence>
<feature type="compositionally biased region" description="Basic and acidic residues" evidence="1">
    <location>
        <begin position="662"/>
        <end position="683"/>
    </location>
</feature>
<proteinExistence type="predicted"/>
<evidence type="ECO:0000256" key="1">
    <source>
        <dbReference type="SAM" id="MobiDB-lite"/>
    </source>
</evidence>
<dbReference type="EMBL" id="MU865150">
    <property type="protein sequence ID" value="KAK4456934.1"/>
    <property type="molecule type" value="Genomic_DNA"/>
</dbReference>
<keyword evidence="3" id="KW-1185">Reference proteome</keyword>
<dbReference type="AlphaFoldDB" id="A0AAV9H781"/>
<feature type="region of interest" description="Disordered" evidence="1">
    <location>
        <begin position="734"/>
        <end position="761"/>
    </location>
</feature>
<comment type="caution">
    <text evidence="2">The sequence shown here is derived from an EMBL/GenBank/DDBJ whole genome shotgun (WGS) entry which is preliminary data.</text>
</comment>
<name>A0AAV9H781_9PEZI</name>
<reference evidence="2" key="2">
    <citation type="submission" date="2023-06" db="EMBL/GenBank/DDBJ databases">
        <authorList>
            <consortium name="Lawrence Berkeley National Laboratory"/>
            <person name="Mondo S.J."/>
            <person name="Hensen N."/>
            <person name="Bonometti L."/>
            <person name="Westerberg I."/>
            <person name="Brannstrom I.O."/>
            <person name="Guillou S."/>
            <person name="Cros-Aarteil S."/>
            <person name="Calhoun S."/>
            <person name="Haridas S."/>
            <person name="Kuo A."/>
            <person name="Pangilinan J."/>
            <person name="Riley R."/>
            <person name="Labutti K."/>
            <person name="Andreopoulos B."/>
            <person name="Lipzen A."/>
            <person name="Chen C."/>
            <person name="Yanf M."/>
            <person name="Daum C."/>
            <person name="Ng V."/>
            <person name="Clum A."/>
            <person name="Steindorff A."/>
            <person name="Ohm R."/>
            <person name="Martin F."/>
            <person name="Silar P."/>
            <person name="Natvig D."/>
            <person name="Lalanne C."/>
            <person name="Gautier V."/>
            <person name="Ament-Velasquez S.L."/>
            <person name="Kruys A."/>
            <person name="Hutchinson M.I."/>
            <person name="Powell A.J."/>
            <person name="Barry K."/>
            <person name="Miller A.N."/>
            <person name="Grigoriev I.V."/>
            <person name="Debuchy R."/>
            <person name="Gladieux P."/>
            <person name="Thoren M.H."/>
            <person name="Johannesson H."/>
        </authorList>
    </citation>
    <scope>NUCLEOTIDE SEQUENCE</scope>
    <source>
        <strain evidence="2">PSN324</strain>
    </source>
</reference>
<organism evidence="2 3">
    <name type="scientific">Cladorrhinum samala</name>
    <dbReference type="NCBI Taxonomy" id="585594"/>
    <lineage>
        <taxon>Eukaryota</taxon>
        <taxon>Fungi</taxon>
        <taxon>Dikarya</taxon>
        <taxon>Ascomycota</taxon>
        <taxon>Pezizomycotina</taxon>
        <taxon>Sordariomycetes</taxon>
        <taxon>Sordariomycetidae</taxon>
        <taxon>Sordariales</taxon>
        <taxon>Podosporaceae</taxon>
        <taxon>Cladorrhinum</taxon>
    </lineage>
</organism>
<reference evidence="2" key="1">
    <citation type="journal article" date="2023" name="Mol. Phylogenet. Evol.">
        <title>Genome-scale phylogeny and comparative genomics of the fungal order Sordariales.</title>
        <authorList>
            <person name="Hensen N."/>
            <person name="Bonometti L."/>
            <person name="Westerberg I."/>
            <person name="Brannstrom I.O."/>
            <person name="Guillou S."/>
            <person name="Cros-Aarteil S."/>
            <person name="Calhoun S."/>
            <person name="Haridas S."/>
            <person name="Kuo A."/>
            <person name="Mondo S."/>
            <person name="Pangilinan J."/>
            <person name="Riley R."/>
            <person name="LaButti K."/>
            <person name="Andreopoulos B."/>
            <person name="Lipzen A."/>
            <person name="Chen C."/>
            <person name="Yan M."/>
            <person name="Daum C."/>
            <person name="Ng V."/>
            <person name="Clum A."/>
            <person name="Steindorff A."/>
            <person name="Ohm R.A."/>
            <person name="Martin F."/>
            <person name="Silar P."/>
            <person name="Natvig D.O."/>
            <person name="Lalanne C."/>
            <person name="Gautier V."/>
            <person name="Ament-Velasquez S.L."/>
            <person name="Kruys A."/>
            <person name="Hutchinson M.I."/>
            <person name="Powell A.J."/>
            <person name="Barry K."/>
            <person name="Miller A.N."/>
            <person name="Grigoriev I.V."/>
            <person name="Debuchy R."/>
            <person name="Gladieux P."/>
            <person name="Hiltunen Thoren M."/>
            <person name="Johannesson H."/>
        </authorList>
    </citation>
    <scope>NUCLEOTIDE SEQUENCE</scope>
    <source>
        <strain evidence="2">PSN324</strain>
    </source>
</reference>